<evidence type="ECO:0000313" key="4">
    <source>
        <dbReference type="Proteomes" id="UP001164746"/>
    </source>
</evidence>
<organism evidence="2 4">
    <name type="scientific">Mya arenaria</name>
    <name type="common">Soft-shell clam</name>
    <dbReference type="NCBI Taxonomy" id="6604"/>
    <lineage>
        <taxon>Eukaryota</taxon>
        <taxon>Metazoa</taxon>
        <taxon>Spiralia</taxon>
        <taxon>Lophotrochozoa</taxon>
        <taxon>Mollusca</taxon>
        <taxon>Bivalvia</taxon>
        <taxon>Autobranchia</taxon>
        <taxon>Heteroconchia</taxon>
        <taxon>Euheterodonta</taxon>
        <taxon>Imparidentia</taxon>
        <taxon>Neoheterodontei</taxon>
        <taxon>Myida</taxon>
        <taxon>Myoidea</taxon>
        <taxon>Myidae</taxon>
        <taxon>Mya</taxon>
    </lineage>
</organism>
<gene>
    <name evidence="2" type="ORF">MAR_029660</name>
    <name evidence="3" type="ORF">MAR_029702</name>
</gene>
<sequence>MADIDAIREARRQRILKASENRLNKVLGNHAETLDSEKRSVGLYKPTIETDLGEHGSSLGVDGTSQTSGTTTVTRRRVGTTDNQAIEQKNMSVVLPFLCLEAAFFMFKHKVLHNVTLPHKSSMLVGLVLLCGIKPGIMHSYNQVMGYVTAASEDFAMFFFAFMMANCFIT</sequence>
<proteinExistence type="predicted"/>
<evidence type="ECO:0008006" key="5">
    <source>
        <dbReference type="Google" id="ProtNLM"/>
    </source>
</evidence>
<evidence type="ECO:0000313" key="3">
    <source>
        <dbReference type="EMBL" id="WAQ97012.1"/>
    </source>
</evidence>
<dbReference type="EMBL" id="CP111013">
    <property type="protein sequence ID" value="WAQ96970.1"/>
    <property type="molecule type" value="Genomic_DNA"/>
</dbReference>
<protein>
    <recommendedName>
        <fullName evidence="5">Calcium modulating ligand</fullName>
    </recommendedName>
</protein>
<evidence type="ECO:0000256" key="1">
    <source>
        <dbReference type="SAM" id="MobiDB-lite"/>
    </source>
</evidence>
<keyword evidence="4" id="KW-1185">Reference proteome</keyword>
<dbReference type="EMBL" id="CP111013">
    <property type="protein sequence ID" value="WAQ97012.1"/>
    <property type="molecule type" value="Genomic_DNA"/>
</dbReference>
<feature type="region of interest" description="Disordered" evidence="1">
    <location>
        <begin position="50"/>
        <end position="72"/>
    </location>
</feature>
<name>A0ABY7DKU4_MYAAR</name>
<feature type="compositionally biased region" description="Low complexity" evidence="1">
    <location>
        <begin position="60"/>
        <end position="72"/>
    </location>
</feature>
<reference evidence="2" key="1">
    <citation type="submission" date="2022-11" db="EMBL/GenBank/DDBJ databases">
        <title>Centuries of genome instability and evolution in soft-shell clam transmissible cancer (bioRxiv).</title>
        <authorList>
            <person name="Hart S.F.M."/>
            <person name="Yonemitsu M.A."/>
            <person name="Giersch R.M."/>
            <person name="Beal B.F."/>
            <person name="Arriagada G."/>
            <person name="Davis B.W."/>
            <person name="Ostrander E.A."/>
            <person name="Goff S.P."/>
            <person name="Metzger M.J."/>
        </authorList>
    </citation>
    <scope>NUCLEOTIDE SEQUENCE</scope>
    <source>
        <strain evidence="2">MELC-2E11</strain>
        <tissue evidence="2">Siphon/mantle</tissue>
    </source>
</reference>
<evidence type="ECO:0000313" key="2">
    <source>
        <dbReference type="EMBL" id="WAQ96970.1"/>
    </source>
</evidence>
<accession>A0ABY7DKU4</accession>
<dbReference type="Proteomes" id="UP001164746">
    <property type="component" value="Chromosome 2"/>
</dbReference>